<feature type="compositionally biased region" description="Low complexity" evidence="1">
    <location>
        <begin position="44"/>
        <end position="61"/>
    </location>
</feature>
<feature type="compositionally biased region" description="Basic residues" evidence="1">
    <location>
        <begin position="1"/>
        <end position="11"/>
    </location>
</feature>
<sequence length="146" mass="15001">QHPPTGRHVRHQCSPGGAGGPTRTSAHLPPRPLPPSPQRTRNWGQAVAPRQRARGAAPPAVSGSPDSIRARAPAAPAAPRGTGAAAPRRAAPRHVPAQQIPAGGGGCGGWRRPAAGRAKAAHGRRPGHRRRPGGGCRRGGERADER</sequence>
<evidence type="ECO:0000256" key="1">
    <source>
        <dbReference type="SAM" id="MobiDB-lite"/>
    </source>
</evidence>
<feature type="compositionally biased region" description="Low complexity" evidence="1">
    <location>
        <begin position="70"/>
        <end position="97"/>
    </location>
</feature>
<proteinExistence type="predicted"/>
<feature type="non-terminal residue" evidence="2">
    <location>
        <position position="1"/>
    </location>
</feature>
<organism evidence="2 3">
    <name type="scientific">Porphyra umbilicalis</name>
    <name type="common">Purple laver</name>
    <name type="synonym">Red alga</name>
    <dbReference type="NCBI Taxonomy" id="2786"/>
    <lineage>
        <taxon>Eukaryota</taxon>
        <taxon>Rhodophyta</taxon>
        <taxon>Bangiophyceae</taxon>
        <taxon>Bangiales</taxon>
        <taxon>Bangiaceae</taxon>
        <taxon>Porphyra</taxon>
    </lineage>
</organism>
<dbReference type="Proteomes" id="UP000218209">
    <property type="component" value="Unassembled WGS sequence"/>
</dbReference>
<keyword evidence="3" id="KW-1185">Reference proteome</keyword>
<name>A0A1X6NKZ7_PORUM</name>
<accession>A0A1X6NKZ7</accession>
<dbReference type="EMBL" id="KV919704">
    <property type="protein sequence ID" value="OSX69200.1"/>
    <property type="molecule type" value="Genomic_DNA"/>
</dbReference>
<evidence type="ECO:0000313" key="3">
    <source>
        <dbReference type="Proteomes" id="UP000218209"/>
    </source>
</evidence>
<gene>
    <name evidence="2" type="ORF">BU14_1749s0002</name>
</gene>
<feature type="region of interest" description="Disordered" evidence="1">
    <location>
        <begin position="1"/>
        <end position="146"/>
    </location>
</feature>
<dbReference type="AlphaFoldDB" id="A0A1X6NKZ7"/>
<reference evidence="2 3" key="1">
    <citation type="submission" date="2017-03" db="EMBL/GenBank/DDBJ databases">
        <title>WGS assembly of Porphyra umbilicalis.</title>
        <authorList>
            <person name="Brawley S.H."/>
            <person name="Blouin N.A."/>
            <person name="Ficko-Blean E."/>
            <person name="Wheeler G.L."/>
            <person name="Lohr M."/>
            <person name="Goodson H.V."/>
            <person name="Jenkins J.W."/>
            <person name="Blaby-Haas C.E."/>
            <person name="Helliwell K.E."/>
            <person name="Chan C."/>
            <person name="Marriage T."/>
            <person name="Bhattacharya D."/>
            <person name="Klein A.S."/>
            <person name="Badis Y."/>
            <person name="Brodie J."/>
            <person name="Cao Y."/>
            <person name="Collen J."/>
            <person name="Dittami S.M."/>
            <person name="Gachon C.M."/>
            <person name="Green B.R."/>
            <person name="Karpowicz S."/>
            <person name="Kim J.W."/>
            <person name="Kudahl U."/>
            <person name="Lin S."/>
            <person name="Michel G."/>
            <person name="Mittag M."/>
            <person name="Olson B.J."/>
            <person name="Pangilinan J."/>
            <person name="Peng Y."/>
            <person name="Qiu H."/>
            <person name="Shu S."/>
            <person name="Singer J.T."/>
            <person name="Smith A.G."/>
            <person name="Sprecher B.N."/>
            <person name="Wagner V."/>
            <person name="Wang W."/>
            <person name="Wang Z.-Y."/>
            <person name="Yan J."/>
            <person name="Yarish C."/>
            <person name="Zoeuner-Riek S."/>
            <person name="Zhuang Y."/>
            <person name="Zou Y."/>
            <person name="Lindquist E.A."/>
            <person name="Grimwood J."/>
            <person name="Barry K."/>
            <person name="Rokhsar D.S."/>
            <person name="Schmutz J."/>
            <person name="Stiller J.W."/>
            <person name="Grossman A.R."/>
            <person name="Prochnik S.E."/>
        </authorList>
    </citation>
    <scope>NUCLEOTIDE SEQUENCE [LARGE SCALE GENOMIC DNA]</scope>
    <source>
        <strain evidence="2">4086291</strain>
    </source>
</reference>
<evidence type="ECO:0000313" key="2">
    <source>
        <dbReference type="EMBL" id="OSX69200.1"/>
    </source>
</evidence>
<protein>
    <submittedName>
        <fullName evidence="2">Uncharacterized protein</fullName>
    </submittedName>
</protein>
<feature type="compositionally biased region" description="Basic residues" evidence="1">
    <location>
        <begin position="119"/>
        <end position="132"/>
    </location>
</feature>